<feature type="region of interest" description="Disordered" evidence="1">
    <location>
        <begin position="662"/>
        <end position="687"/>
    </location>
</feature>
<feature type="region of interest" description="Disordered" evidence="1">
    <location>
        <begin position="95"/>
        <end position="171"/>
    </location>
</feature>
<feature type="region of interest" description="Disordered" evidence="1">
    <location>
        <begin position="244"/>
        <end position="279"/>
    </location>
</feature>
<feature type="compositionally biased region" description="Low complexity" evidence="1">
    <location>
        <begin position="244"/>
        <end position="262"/>
    </location>
</feature>
<dbReference type="SMART" id="SM00868">
    <property type="entry name" value="zf-AD"/>
    <property type="match status" value="1"/>
</dbReference>
<evidence type="ECO:0000313" key="4">
    <source>
        <dbReference type="Proteomes" id="UP001174136"/>
    </source>
</evidence>
<name>A0AA47NV19_MERPO</name>
<evidence type="ECO:0000256" key="1">
    <source>
        <dbReference type="SAM" id="MobiDB-lite"/>
    </source>
</evidence>
<gene>
    <name evidence="3" type="ORF">N1851_026581</name>
</gene>
<keyword evidence="4" id="KW-1185">Reference proteome</keyword>
<sequence>MDPKSIKPARRKLSRGVCRLCGDDFSSLKDRCDLIPGGGGGKPLFTLALEDITGPVCAEDDLTAVCVRCKQHLTRYYRHKSDVERRGTALKDMAAKSVFTRKKRPAAAELAPKPQQRKRPKYAARRGSGAQRRGGAAAAAGRPAGAATAQPLTADTVDRTKAPRPTPKPLPVLWSLMDVKAAVGKVSQKDADGVPAATSTTAPQAPPAAVSPVTAPPESSSISSPFTPSFQAAVEKVSQKDAEGVSTATSTATPGASPATVSLVTAPPESSISSPSTQFVQDTVDRTKATVSIPKKLPVLWSPMDVKAAVGKVSQKDADGVSTATPTVVPQASPATVSLVTAPPESSISSPSTQSVQEDIVDTTARELSVRPPPKIHDTSGQRSTARIIVTTPKWKHSRIITGPLERVADALVRAEHYRLPRCLMKIPGMDHIMIEEVLKRVKEEAIKLTSVRFGSVLRQTTQDALDKFEWTDVVSEWKANAPTFLKFLECVSSASFEELPSSESSYTKTKKGATVMAGATLLRARVHQMNAMQHRNSLLLRQGGANKRCLARLSRLGCCVSSKRKMATKKDKITINHIGEGQETEGVLHEQSSLTGEQDHSATGQQQGVQELPPSGATSLEALLGLEESAGDQEHTGPQQGVQELSASEVTSLEALLGLEEGGGEQDHSATGQQQGVQELPPSGATSLEALLGLEEGSGDQVASLHGCSL</sequence>
<feature type="compositionally biased region" description="Low complexity" evidence="1">
    <location>
        <begin position="194"/>
        <end position="226"/>
    </location>
</feature>
<feature type="compositionally biased region" description="Polar residues" evidence="1">
    <location>
        <begin position="268"/>
        <end position="279"/>
    </location>
</feature>
<dbReference type="GO" id="GO:0005634">
    <property type="term" value="C:nucleus"/>
    <property type="evidence" value="ECO:0007669"/>
    <property type="project" value="InterPro"/>
</dbReference>
<reference evidence="3" key="1">
    <citation type="journal article" date="2023" name="Front. Mar. Sci.">
        <title>A new Merluccius polli reference genome to investigate the effects of global change in West African waters.</title>
        <authorList>
            <person name="Mateo J.L."/>
            <person name="Blanco-Fernandez C."/>
            <person name="Garcia-Vazquez E."/>
            <person name="Machado-Schiaffino G."/>
        </authorList>
    </citation>
    <scope>NUCLEOTIDE SEQUENCE</scope>
    <source>
        <strain evidence="3">C29</strain>
        <tissue evidence="3">Fin</tissue>
    </source>
</reference>
<dbReference type="GO" id="GO:0008270">
    <property type="term" value="F:zinc ion binding"/>
    <property type="evidence" value="ECO:0007669"/>
    <property type="project" value="InterPro"/>
</dbReference>
<evidence type="ECO:0000259" key="2">
    <source>
        <dbReference type="SMART" id="SM00868"/>
    </source>
</evidence>
<organism evidence="3 4">
    <name type="scientific">Merluccius polli</name>
    <name type="common">Benguela hake</name>
    <name type="synonym">Merluccius cadenati</name>
    <dbReference type="NCBI Taxonomy" id="89951"/>
    <lineage>
        <taxon>Eukaryota</taxon>
        <taxon>Metazoa</taxon>
        <taxon>Chordata</taxon>
        <taxon>Craniata</taxon>
        <taxon>Vertebrata</taxon>
        <taxon>Euteleostomi</taxon>
        <taxon>Actinopterygii</taxon>
        <taxon>Neopterygii</taxon>
        <taxon>Teleostei</taxon>
        <taxon>Neoteleostei</taxon>
        <taxon>Acanthomorphata</taxon>
        <taxon>Zeiogadaria</taxon>
        <taxon>Gadariae</taxon>
        <taxon>Gadiformes</taxon>
        <taxon>Gadoidei</taxon>
        <taxon>Merlucciidae</taxon>
        <taxon>Merluccius</taxon>
    </lineage>
</organism>
<feature type="region of interest" description="Disordered" evidence="1">
    <location>
        <begin position="190"/>
        <end position="226"/>
    </location>
</feature>
<feature type="compositionally biased region" description="Polar residues" evidence="1">
    <location>
        <begin position="591"/>
        <end position="610"/>
    </location>
</feature>
<protein>
    <recommendedName>
        <fullName evidence="2">ZAD domain-containing protein</fullName>
    </recommendedName>
</protein>
<feature type="compositionally biased region" description="Basic residues" evidence="1">
    <location>
        <begin position="115"/>
        <end position="124"/>
    </location>
</feature>
<feature type="region of interest" description="Disordered" evidence="1">
    <location>
        <begin position="572"/>
        <end position="615"/>
    </location>
</feature>
<evidence type="ECO:0000313" key="3">
    <source>
        <dbReference type="EMBL" id="KAK0137227.1"/>
    </source>
</evidence>
<dbReference type="EMBL" id="JAOPHQ010004927">
    <property type="protein sequence ID" value="KAK0137227.1"/>
    <property type="molecule type" value="Genomic_DNA"/>
</dbReference>
<feature type="domain" description="ZAD" evidence="2">
    <location>
        <begin position="17"/>
        <end position="93"/>
    </location>
</feature>
<feature type="compositionally biased region" description="Low complexity" evidence="1">
    <location>
        <begin position="125"/>
        <end position="149"/>
    </location>
</feature>
<comment type="caution">
    <text evidence="3">The sequence shown here is derived from an EMBL/GenBank/DDBJ whole genome shotgun (WGS) entry which is preliminary data.</text>
</comment>
<dbReference type="AlphaFoldDB" id="A0AA47NV19"/>
<dbReference type="InterPro" id="IPR012934">
    <property type="entry name" value="Znf_AD"/>
</dbReference>
<accession>A0AA47NV19</accession>
<dbReference type="Proteomes" id="UP001174136">
    <property type="component" value="Unassembled WGS sequence"/>
</dbReference>
<proteinExistence type="predicted"/>